<reference evidence="2 3" key="1">
    <citation type="journal article" date="2019" name="Environ. Microbiol.">
        <title>Species interactions and distinct microbial communities in high Arctic permafrost affected cryosols are associated with the CH4 and CO2 gas fluxes.</title>
        <authorList>
            <person name="Altshuler I."/>
            <person name="Hamel J."/>
            <person name="Turney S."/>
            <person name="Magnuson E."/>
            <person name="Levesque R."/>
            <person name="Greer C."/>
            <person name="Whyte L.G."/>
        </authorList>
    </citation>
    <scope>NUCLEOTIDE SEQUENCE [LARGE SCALE GENOMIC DNA]</scope>
    <source>
        <strain evidence="2 3">S9.3B</strain>
    </source>
</reference>
<dbReference type="InterPro" id="IPR029068">
    <property type="entry name" value="Glyas_Bleomycin-R_OHBP_Dase"/>
</dbReference>
<evidence type="ECO:0000313" key="3">
    <source>
        <dbReference type="Proteomes" id="UP000317078"/>
    </source>
</evidence>
<sequence>MANPHGTPIWYEYLARDIDGAERFLTSVIGWQVTNSGMPGIDYRILSAPDSAAIGGLMTLPQGAPIRPGWLAYFGVDDVDASVAAIRASGGVVHMPPMDLNGVGRMALVGDRQGSPFYVMRGASEAPSTSFQSPGDAVPGHMVWNELLTSDQDAAMSFYGPLFGWRHEGAMPMGPLGDYKFIHAGTTGLGASMNVPPGEPPGWRFYVLVPDVDRVVERLTAAGGRLLRGPDQIPGGDYAVVAEDPFGVRFGFVGARREGAAA</sequence>
<feature type="domain" description="VOC" evidence="1">
    <location>
        <begin position="141"/>
        <end position="255"/>
    </location>
</feature>
<evidence type="ECO:0000313" key="2">
    <source>
        <dbReference type="EMBL" id="TPG58195.1"/>
    </source>
</evidence>
<organism evidence="2 3">
    <name type="scientific">Muricoccus nepalensis</name>
    <dbReference type="NCBI Taxonomy" id="1854500"/>
    <lineage>
        <taxon>Bacteria</taxon>
        <taxon>Pseudomonadati</taxon>
        <taxon>Pseudomonadota</taxon>
        <taxon>Alphaproteobacteria</taxon>
        <taxon>Acetobacterales</taxon>
        <taxon>Roseomonadaceae</taxon>
        <taxon>Muricoccus</taxon>
    </lineage>
</organism>
<dbReference type="CDD" id="cd07247">
    <property type="entry name" value="SgaA_N_like"/>
    <property type="match status" value="2"/>
</dbReference>
<dbReference type="EMBL" id="RCZP01000006">
    <property type="protein sequence ID" value="TPG58195.1"/>
    <property type="molecule type" value="Genomic_DNA"/>
</dbReference>
<comment type="caution">
    <text evidence="2">The sequence shown here is derived from an EMBL/GenBank/DDBJ whole genome shotgun (WGS) entry which is preliminary data.</text>
</comment>
<keyword evidence="3" id="KW-1185">Reference proteome</keyword>
<proteinExistence type="predicted"/>
<dbReference type="PANTHER" id="PTHR33993">
    <property type="entry name" value="GLYOXALASE-RELATED"/>
    <property type="match status" value="1"/>
</dbReference>
<dbReference type="InterPro" id="IPR052164">
    <property type="entry name" value="Anthracycline_SecMetBiosynth"/>
</dbReference>
<accession>A0A502G849</accession>
<dbReference type="Pfam" id="PF00903">
    <property type="entry name" value="Glyoxalase"/>
    <property type="match status" value="1"/>
</dbReference>
<dbReference type="AlphaFoldDB" id="A0A502G849"/>
<dbReference type="Proteomes" id="UP000317078">
    <property type="component" value="Unassembled WGS sequence"/>
</dbReference>
<gene>
    <name evidence="2" type="ORF">EAH89_08685</name>
</gene>
<dbReference type="InterPro" id="IPR004360">
    <property type="entry name" value="Glyas_Fos-R_dOase_dom"/>
</dbReference>
<dbReference type="PANTHER" id="PTHR33993:SF14">
    <property type="entry name" value="GB|AAF24581.1"/>
    <property type="match status" value="1"/>
</dbReference>
<name>A0A502G849_9PROT</name>
<feature type="domain" description="VOC" evidence="1">
    <location>
        <begin position="7"/>
        <end position="122"/>
    </location>
</feature>
<dbReference type="Gene3D" id="3.10.180.10">
    <property type="entry name" value="2,3-Dihydroxybiphenyl 1,2-Dioxygenase, domain 1"/>
    <property type="match status" value="2"/>
</dbReference>
<dbReference type="InterPro" id="IPR037523">
    <property type="entry name" value="VOC_core"/>
</dbReference>
<dbReference type="SUPFAM" id="SSF54593">
    <property type="entry name" value="Glyoxalase/Bleomycin resistance protein/Dihydroxybiphenyl dioxygenase"/>
    <property type="match status" value="2"/>
</dbReference>
<dbReference type="OrthoDB" id="9793039at2"/>
<protein>
    <submittedName>
        <fullName evidence="2">VOC family protein</fullName>
    </submittedName>
</protein>
<evidence type="ECO:0000259" key="1">
    <source>
        <dbReference type="PROSITE" id="PS51819"/>
    </source>
</evidence>
<dbReference type="PROSITE" id="PS51819">
    <property type="entry name" value="VOC"/>
    <property type="match status" value="2"/>
</dbReference>